<keyword evidence="9 13" id="KW-0472">Membrane</keyword>
<dbReference type="InterPro" id="IPR050059">
    <property type="entry name" value="ATP_synthase_B_chain"/>
</dbReference>
<evidence type="ECO:0000256" key="6">
    <source>
        <dbReference type="ARBA" id="ARBA00022781"/>
    </source>
</evidence>
<evidence type="ECO:0000256" key="2">
    <source>
        <dbReference type="ARBA" id="ARBA00022448"/>
    </source>
</evidence>
<evidence type="ECO:0000256" key="1">
    <source>
        <dbReference type="ARBA" id="ARBA00005513"/>
    </source>
</evidence>
<keyword evidence="17" id="KW-1185">Reference proteome</keyword>
<evidence type="ECO:0000256" key="14">
    <source>
        <dbReference type="RuleBase" id="RU003848"/>
    </source>
</evidence>
<dbReference type="InterPro" id="IPR005864">
    <property type="entry name" value="ATP_synth_F0_bsu_bac"/>
</dbReference>
<evidence type="ECO:0000256" key="5">
    <source>
        <dbReference type="ARBA" id="ARBA00022692"/>
    </source>
</evidence>
<dbReference type="EMBL" id="JAJEQX010000001">
    <property type="protein sequence ID" value="MCC2253021.1"/>
    <property type="molecule type" value="Genomic_DNA"/>
</dbReference>
<keyword evidence="3 13" id="KW-1003">Cell membrane</keyword>
<accession>A0ABS8FSR4</accession>
<evidence type="ECO:0000256" key="4">
    <source>
        <dbReference type="ARBA" id="ARBA00022547"/>
    </source>
</evidence>
<dbReference type="Gene3D" id="6.10.250.1580">
    <property type="match status" value="1"/>
</dbReference>
<evidence type="ECO:0000313" key="16">
    <source>
        <dbReference type="EMBL" id="MCC2253021.1"/>
    </source>
</evidence>
<feature type="transmembrane region" description="Helical" evidence="13">
    <location>
        <begin position="6"/>
        <end position="27"/>
    </location>
</feature>
<dbReference type="HAMAP" id="MF_01398">
    <property type="entry name" value="ATP_synth_b_bprime"/>
    <property type="match status" value="1"/>
</dbReference>
<evidence type="ECO:0000256" key="7">
    <source>
        <dbReference type="ARBA" id="ARBA00022989"/>
    </source>
</evidence>
<evidence type="ECO:0000256" key="3">
    <source>
        <dbReference type="ARBA" id="ARBA00022475"/>
    </source>
</evidence>
<feature type="coiled-coil region" evidence="15">
    <location>
        <begin position="41"/>
        <end position="72"/>
    </location>
</feature>
<evidence type="ECO:0000256" key="8">
    <source>
        <dbReference type="ARBA" id="ARBA00023065"/>
    </source>
</evidence>
<comment type="subunit">
    <text evidence="13">F-type ATPases have 2 components, F(1) - the catalytic core - and F(0) - the membrane proton channel. F(1) has five subunits: alpha(3), beta(3), gamma(1), delta(1), epsilon(1). F(0) has three main subunits: a(1), b(2) and c(10-14). The alpha and beta chains form an alternating ring which encloses part of the gamma chain. F(1) is attached to F(0) by a central stalk formed by the gamma and epsilon chains, while a peripheral stalk is formed by the delta and b chains.</text>
</comment>
<proteinExistence type="inferred from homology"/>
<keyword evidence="5 13" id="KW-0812">Transmembrane</keyword>
<dbReference type="RefSeq" id="WP_227706182.1">
    <property type="nucleotide sequence ID" value="NZ_JAJEQX010000001.1"/>
</dbReference>
<protein>
    <recommendedName>
        <fullName evidence="13">ATP synthase subunit b</fullName>
    </recommendedName>
    <alternativeName>
        <fullName evidence="13">ATP synthase F(0) sector subunit b</fullName>
    </alternativeName>
    <alternativeName>
        <fullName evidence="13">ATPase subunit I</fullName>
    </alternativeName>
    <alternativeName>
        <fullName evidence="13">F-type ATPase subunit b</fullName>
        <shortName evidence="13">F-ATPase subunit b</shortName>
    </alternativeName>
</protein>
<comment type="subcellular location">
    <subcellularLocation>
        <location evidence="13">Cell membrane</location>
        <topology evidence="13">Single-pass membrane protein</topology>
    </subcellularLocation>
    <subcellularLocation>
        <location evidence="12">Endomembrane system</location>
        <topology evidence="12">Single-pass membrane protein</topology>
    </subcellularLocation>
</comment>
<comment type="caution">
    <text evidence="16">The sequence shown here is derived from an EMBL/GenBank/DDBJ whole genome shotgun (WGS) entry which is preliminary data.</text>
</comment>
<keyword evidence="15" id="KW-0175">Coiled coil</keyword>
<dbReference type="InterPro" id="IPR002146">
    <property type="entry name" value="ATP_synth_b/b'su_bac/chlpt"/>
</dbReference>
<comment type="function">
    <text evidence="11 13">F(1)F(0) ATP synthase produces ATP from ADP in the presence of a proton or sodium gradient. F-type ATPases consist of two structural domains, F(1) containing the extramembraneous catalytic core and F(0) containing the membrane proton channel, linked together by a central stalk and a peripheral stalk. During catalysis, ATP synthesis in the catalytic domain of F(1) is coupled via a rotary mechanism of the central stalk subunits to proton translocation.</text>
</comment>
<keyword evidence="10 13" id="KW-0066">ATP synthesis</keyword>
<evidence type="ECO:0000256" key="12">
    <source>
        <dbReference type="ARBA" id="ARBA00037847"/>
    </source>
</evidence>
<evidence type="ECO:0000256" key="11">
    <source>
        <dbReference type="ARBA" id="ARBA00025198"/>
    </source>
</evidence>
<organism evidence="16 17">
    <name type="scientific">Ruminococcus turbiniformis</name>
    <dbReference type="NCBI Taxonomy" id="2881258"/>
    <lineage>
        <taxon>Bacteria</taxon>
        <taxon>Bacillati</taxon>
        <taxon>Bacillota</taxon>
        <taxon>Clostridia</taxon>
        <taxon>Eubacteriales</taxon>
        <taxon>Oscillospiraceae</taxon>
        <taxon>Ruminococcus</taxon>
    </lineage>
</organism>
<reference evidence="16 17" key="1">
    <citation type="submission" date="2021-10" db="EMBL/GenBank/DDBJ databases">
        <title>Anaerobic single-cell dispensing facilitates the cultivation of human gut bacteria.</title>
        <authorList>
            <person name="Afrizal A."/>
        </authorList>
    </citation>
    <scope>NUCLEOTIDE SEQUENCE [LARGE SCALE GENOMIC DNA]</scope>
    <source>
        <strain evidence="16 17">CLA-AA-H200</strain>
    </source>
</reference>
<comment type="similarity">
    <text evidence="1 13 14">Belongs to the ATPase B chain family.</text>
</comment>
<dbReference type="Proteomes" id="UP001198151">
    <property type="component" value="Unassembled WGS sequence"/>
</dbReference>
<comment type="function">
    <text evidence="13">Component of the F(0) channel, it forms part of the peripheral stalk, linking F(1) to F(0).</text>
</comment>
<sequence length="167" mass="18797">MISINMSLVYTIINLVVLYLLLRHFLIKPVTQIMEKRRKLIEDGLKNAENTQNEALQLKQEYENALSGAKEESIQIIEKARTTAKAEYDRIVGEAGNQAGSIIESAKETVRIEREKTMQEMQAEIAGLAVASAAKLIGRNTDDQENQDLYDQFLKEAGESHEDADND</sequence>
<dbReference type="PANTHER" id="PTHR33445:SF1">
    <property type="entry name" value="ATP SYNTHASE SUBUNIT B"/>
    <property type="match status" value="1"/>
</dbReference>
<evidence type="ECO:0000256" key="9">
    <source>
        <dbReference type="ARBA" id="ARBA00023136"/>
    </source>
</evidence>
<evidence type="ECO:0000256" key="15">
    <source>
        <dbReference type="SAM" id="Coils"/>
    </source>
</evidence>
<name>A0ABS8FSR4_9FIRM</name>
<evidence type="ECO:0000313" key="17">
    <source>
        <dbReference type="Proteomes" id="UP001198151"/>
    </source>
</evidence>
<evidence type="ECO:0000256" key="10">
    <source>
        <dbReference type="ARBA" id="ARBA00023310"/>
    </source>
</evidence>
<keyword evidence="7 13" id="KW-1133">Transmembrane helix</keyword>
<dbReference type="CDD" id="cd06503">
    <property type="entry name" value="ATP-synt_Fo_b"/>
    <property type="match status" value="1"/>
</dbReference>
<keyword evidence="8 13" id="KW-0406">Ion transport</keyword>
<dbReference type="PANTHER" id="PTHR33445">
    <property type="entry name" value="ATP SYNTHASE SUBUNIT B', CHLOROPLASTIC"/>
    <property type="match status" value="1"/>
</dbReference>
<keyword evidence="6 13" id="KW-0375">Hydrogen ion transport</keyword>
<gene>
    <name evidence="13 16" type="primary">atpF</name>
    <name evidence="16" type="ORF">LKD70_00945</name>
</gene>
<dbReference type="Pfam" id="PF00430">
    <property type="entry name" value="ATP-synt_B"/>
    <property type="match status" value="1"/>
</dbReference>
<keyword evidence="4 13" id="KW-0138">CF(0)</keyword>
<keyword evidence="2 13" id="KW-0813">Transport</keyword>
<dbReference type="NCBIfam" id="TIGR01144">
    <property type="entry name" value="ATP_synt_b"/>
    <property type="match status" value="1"/>
</dbReference>
<evidence type="ECO:0000256" key="13">
    <source>
        <dbReference type="HAMAP-Rule" id="MF_01398"/>
    </source>
</evidence>